<organism evidence="2 3">
    <name type="scientific">Nakamurella leprariae</name>
    <dbReference type="NCBI Taxonomy" id="2803911"/>
    <lineage>
        <taxon>Bacteria</taxon>
        <taxon>Bacillati</taxon>
        <taxon>Actinomycetota</taxon>
        <taxon>Actinomycetes</taxon>
        <taxon>Nakamurellales</taxon>
        <taxon>Nakamurellaceae</taxon>
        <taxon>Nakamurella</taxon>
    </lineage>
</organism>
<protein>
    <submittedName>
        <fullName evidence="2">Uncharacterized protein</fullName>
    </submittedName>
</protein>
<sequence length="70" mass="7123">MLATEPPAVLVTSRPGDDPTVRSVDTVVNAASVVSIPVPVPIDAAQAGRSSMPAMRPISDLTGTRMAALP</sequence>
<dbReference type="EMBL" id="JAERWK010000008">
    <property type="protein sequence ID" value="MBM9466734.1"/>
    <property type="molecule type" value="Genomic_DNA"/>
</dbReference>
<evidence type="ECO:0000313" key="3">
    <source>
        <dbReference type="Proteomes" id="UP000663792"/>
    </source>
</evidence>
<evidence type="ECO:0000256" key="1">
    <source>
        <dbReference type="SAM" id="MobiDB-lite"/>
    </source>
</evidence>
<dbReference type="AlphaFoldDB" id="A0A939C143"/>
<dbReference type="Proteomes" id="UP000663792">
    <property type="component" value="Unassembled WGS sequence"/>
</dbReference>
<proteinExistence type="predicted"/>
<accession>A0A939C143</accession>
<reference evidence="2" key="1">
    <citation type="submission" date="2021-01" db="EMBL/GenBank/DDBJ databases">
        <title>YIM 132084 draft genome.</title>
        <authorList>
            <person name="An D."/>
        </authorList>
    </citation>
    <scope>NUCLEOTIDE SEQUENCE</scope>
    <source>
        <strain evidence="2">YIM 132084</strain>
    </source>
</reference>
<name>A0A939C143_9ACTN</name>
<feature type="region of interest" description="Disordered" evidence="1">
    <location>
        <begin position="47"/>
        <end position="70"/>
    </location>
</feature>
<keyword evidence="3" id="KW-1185">Reference proteome</keyword>
<comment type="caution">
    <text evidence="2">The sequence shown here is derived from an EMBL/GenBank/DDBJ whole genome shotgun (WGS) entry which is preliminary data.</text>
</comment>
<gene>
    <name evidence="2" type="ORF">JL106_05485</name>
</gene>
<evidence type="ECO:0000313" key="2">
    <source>
        <dbReference type="EMBL" id="MBM9466734.1"/>
    </source>
</evidence>
<dbReference type="RefSeq" id="WP_205259701.1">
    <property type="nucleotide sequence ID" value="NZ_JAERWK010000008.1"/>
</dbReference>